<dbReference type="AlphaFoldDB" id="A0A497E679"/>
<evidence type="ECO:0000313" key="3">
    <source>
        <dbReference type="Proteomes" id="UP000279422"/>
    </source>
</evidence>
<gene>
    <name evidence="2" type="ORF">DRJ00_01040</name>
</gene>
<accession>A0A497E679</accession>
<dbReference type="Proteomes" id="UP000279422">
    <property type="component" value="Unassembled WGS sequence"/>
</dbReference>
<dbReference type="Pfam" id="PF00149">
    <property type="entry name" value="Metallophos"/>
    <property type="match status" value="1"/>
</dbReference>
<dbReference type="InterPro" id="IPR029052">
    <property type="entry name" value="Metallo-depent_PP-like"/>
</dbReference>
<evidence type="ECO:0000313" key="2">
    <source>
        <dbReference type="EMBL" id="RLE10558.1"/>
    </source>
</evidence>
<dbReference type="EMBL" id="QMPZ01000006">
    <property type="protein sequence ID" value="RLE10558.1"/>
    <property type="molecule type" value="Genomic_DNA"/>
</dbReference>
<dbReference type="GO" id="GO:0016787">
    <property type="term" value="F:hydrolase activity"/>
    <property type="evidence" value="ECO:0007669"/>
    <property type="project" value="InterPro"/>
</dbReference>
<dbReference type="SUPFAM" id="SSF56300">
    <property type="entry name" value="Metallo-dependent phosphatases"/>
    <property type="match status" value="1"/>
</dbReference>
<dbReference type="Gene3D" id="3.60.21.10">
    <property type="match status" value="1"/>
</dbReference>
<proteinExistence type="predicted"/>
<dbReference type="InterPro" id="IPR004843">
    <property type="entry name" value="Calcineurin-like_PHP"/>
</dbReference>
<comment type="caution">
    <text evidence="2">The sequence shown here is derived from an EMBL/GenBank/DDBJ whole genome shotgun (WGS) entry which is preliminary data.</text>
</comment>
<reference evidence="2 3" key="1">
    <citation type="submission" date="2018-06" db="EMBL/GenBank/DDBJ databases">
        <title>Extensive metabolic versatility and redundancy in microbially diverse, dynamic hydrothermal sediments.</title>
        <authorList>
            <person name="Dombrowski N."/>
            <person name="Teske A."/>
            <person name="Baker B.J."/>
        </authorList>
    </citation>
    <scope>NUCLEOTIDE SEQUENCE [LARGE SCALE GENOMIC DNA]</scope>
    <source>
        <strain evidence="2">B47_G16</strain>
    </source>
</reference>
<dbReference type="PANTHER" id="PTHR31302:SF0">
    <property type="entry name" value="TRANSMEMBRANE PROTEIN WITH METALLOPHOSPHOESTERASE DOMAIN"/>
    <property type="match status" value="1"/>
</dbReference>
<dbReference type="InterPro" id="IPR051158">
    <property type="entry name" value="Metallophosphoesterase_sf"/>
</dbReference>
<feature type="domain" description="Calcineurin-like phosphoesterase" evidence="1">
    <location>
        <begin position="1"/>
        <end position="190"/>
    </location>
</feature>
<evidence type="ECO:0000259" key="1">
    <source>
        <dbReference type="Pfam" id="PF00149"/>
    </source>
</evidence>
<sequence>MKICLIADPHLFSSEIGGNWSQESFSIFKDEVLPKVKSERPDITVLLGDILDPHSGRTDPRWPRGDEVSYRFVETFKGSGIKNVYVLRGNHDYKEALRNISEMGGPNFIEDSWLYVEDTGLYFFSSRYPNLQKAIEDIEEIPEPQVKVKCKILLMHENLSIKGAENIPEEVMRKISQKFEAVFNGHEHIYHRPYSNVWCLPSILPWRVGAENSDVEIIWYDHSEEPQVKENEDKFSFFIFDTDKGELKSVAVDIGVKIIVARLYFLDAPAIRVRERLTKLSELLHGMGDPKRTIVRVYPEGTLKEGDERIDVGFLDIERRYYSDFYEGTSKNILRLEGIRGGGAYLSKQDLRYLSVEDALKRLRAELPKIKLFYDEVHDLIERKSFDGDALIDRIKNSKALEEKDEA</sequence>
<protein>
    <recommendedName>
        <fullName evidence="1">Calcineurin-like phosphoesterase domain-containing protein</fullName>
    </recommendedName>
</protein>
<dbReference type="PANTHER" id="PTHR31302">
    <property type="entry name" value="TRANSMEMBRANE PROTEIN WITH METALLOPHOSPHOESTERASE DOMAIN-RELATED"/>
    <property type="match status" value="1"/>
</dbReference>
<name>A0A497E679_UNCAE</name>
<organism evidence="2 3">
    <name type="scientific">Aerophobetes bacterium</name>
    <dbReference type="NCBI Taxonomy" id="2030807"/>
    <lineage>
        <taxon>Bacteria</taxon>
        <taxon>Candidatus Aerophobota</taxon>
    </lineage>
</organism>